<proteinExistence type="predicted"/>
<evidence type="ECO:0000256" key="1">
    <source>
        <dbReference type="SAM" id="SignalP"/>
    </source>
</evidence>
<evidence type="ECO:0000313" key="3">
    <source>
        <dbReference type="Proteomes" id="UP000324222"/>
    </source>
</evidence>
<evidence type="ECO:0000313" key="2">
    <source>
        <dbReference type="EMBL" id="MPC87418.1"/>
    </source>
</evidence>
<keyword evidence="3" id="KW-1185">Reference proteome</keyword>
<organism evidence="2 3">
    <name type="scientific">Portunus trituberculatus</name>
    <name type="common">Swimming crab</name>
    <name type="synonym">Neptunus trituberculatus</name>
    <dbReference type="NCBI Taxonomy" id="210409"/>
    <lineage>
        <taxon>Eukaryota</taxon>
        <taxon>Metazoa</taxon>
        <taxon>Ecdysozoa</taxon>
        <taxon>Arthropoda</taxon>
        <taxon>Crustacea</taxon>
        <taxon>Multicrustacea</taxon>
        <taxon>Malacostraca</taxon>
        <taxon>Eumalacostraca</taxon>
        <taxon>Eucarida</taxon>
        <taxon>Decapoda</taxon>
        <taxon>Pleocyemata</taxon>
        <taxon>Brachyura</taxon>
        <taxon>Eubrachyura</taxon>
        <taxon>Portunoidea</taxon>
        <taxon>Portunidae</taxon>
        <taxon>Portuninae</taxon>
        <taxon>Portunus</taxon>
    </lineage>
</organism>
<name>A0A5B7J3D1_PORTR</name>
<dbReference type="EMBL" id="VSRR010074445">
    <property type="protein sequence ID" value="MPC87418.1"/>
    <property type="molecule type" value="Genomic_DNA"/>
</dbReference>
<feature type="chain" id="PRO_5023008865" description="Secreted protein" evidence="1">
    <location>
        <begin position="17"/>
        <end position="96"/>
    </location>
</feature>
<keyword evidence="1" id="KW-0732">Signal</keyword>
<reference evidence="2 3" key="1">
    <citation type="submission" date="2019-05" db="EMBL/GenBank/DDBJ databases">
        <title>Another draft genome of Portunus trituberculatus and its Hox gene families provides insights of decapod evolution.</title>
        <authorList>
            <person name="Jeong J.-H."/>
            <person name="Song I."/>
            <person name="Kim S."/>
            <person name="Choi T."/>
            <person name="Kim D."/>
            <person name="Ryu S."/>
            <person name="Kim W."/>
        </authorList>
    </citation>
    <scope>NUCLEOTIDE SEQUENCE [LARGE SCALE GENOMIC DNA]</scope>
    <source>
        <tissue evidence="2">Muscle</tissue>
    </source>
</reference>
<evidence type="ECO:0008006" key="4">
    <source>
        <dbReference type="Google" id="ProtNLM"/>
    </source>
</evidence>
<protein>
    <recommendedName>
        <fullName evidence="4">Secreted protein</fullName>
    </recommendedName>
</protein>
<dbReference type="AlphaFoldDB" id="A0A5B7J3D1"/>
<feature type="signal peptide" evidence="1">
    <location>
        <begin position="1"/>
        <end position="16"/>
    </location>
</feature>
<sequence>MALVCFLPQLLPLIRRCVLLFNSFPRVPLPSSSSVLVWFASDSPPLDTAASTSAGFSLTSQWFFNTVSCELPLVAAGRTLVVGAEVFGKQLSDWIQ</sequence>
<dbReference type="Proteomes" id="UP000324222">
    <property type="component" value="Unassembled WGS sequence"/>
</dbReference>
<gene>
    <name evidence="2" type="ORF">E2C01_082279</name>
</gene>
<accession>A0A5B7J3D1</accession>
<comment type="caution">
    <text evidence="2">The sequence shown here is derived from an EMBL/GenBank/DDBJ whole genome shotgun (WGS) entry which is preliminary data.</text>
</comment>